<sequence>MFKLLIAGLCLAGVFAGATAASAQALPSAAGGGGTVQVGVGGTFLNPDYGSKNNGGITAFADYDFMRFVGVEGEAHFGGLISPSDITENTYLAGPRVSYHYNKLTGYGKALFGRGTILNQDTGQSSAFFAIVYGGGVDYRITQHINIRCIDFEQEKWRAFEPHTLSPYTVTVGVSYVFR</sequence>
<proteinExistence type="predicted"/>
<keyword evidence="5" id="KW-1185">Reference proteome</keyword>
<dbReference type="InterPro" id="IPR011250">
    <property type="entry name" value="OMP/PagP_B-barrel"/>
</dbReference>
<dbReference type="SUPFAM" id="SSF56925">
    <property type="entry name" value="OMPA-like"/>
    <property type="match status" value="1"/>
</dbReference>
<dbReference type="Pfam" id="PF13505">
    <property type="entry name" value="OMP_b-brl"/>
    <property type="match status" value="1"/>
</dbReference>
<dbReference type="AlphaFoldDB" id="A0A239M9W3"/>
<reference evidence="4 5" key="1">
    <citation type="submission" date="2017-06" db="EMBL/GenBank/DDBJ databases">
        <authorList>
            <person name="Kim H.J."/>
            <person name="Triplett B.A."/>
        </authorList>
    </citation>
    <scope>NUCLEOTIDE SEQUENCE [LARGE SCALE GENOMIC DNA]</scope>
    <source>
        <strain evidence="4 5">DSM 18704</strain>
    </source>
</reference>
<evidence type="ECO:0000313" key="5">
    <source>
        <dbReference type="Proteomes" id="UP000198356"/>
    </source>
</evidence>
<feature type="domain" description="Outer membrane protein beta-barrel" evidence="3">
    <location>
        <begin position="14"/>
        <end position="178"/>
    </location>
</feature>
<evidence type="ECO:0000256" key="2">
    <source>
        <dbReference type="SAM" id="SignalP"/>
    </source>
</evidence>
<dbReference type="Gene3D" id="2.40.160.20">
    <property type="match status" value="1"/>
</dbReference>
<keyword evidence="1 2" id="KW-0732">Signal</keyword>
<accession>A0A239M9W3</accession>
<evidence type="ECO:0000313" key="4">
    <source>
        <dbReference type="EMBL" id="SNT39270.1"/>
    </source>
</evidence>
<dbReference type="InterPro" id="IPR027385">
    <property type="entry name" value="Beta-barrel_OMP"/>
</dbReference>
<protein>
    <submittedName>
        <fullName evidence="4">Outer membrane protein beta-barrel domain-containing protein</fullName>
    </submittedName>
</protein>
<organism evidence="4 5">
    <name type="scientific">Granulicella rosea</name>
    <dbReference type="NCBI Taxonomy" id="474952"/>
    <lineage>
        <taxon>Bacteria</taxon>
        <taxon>Pseudomonadati</taxon>
        <taxon>Acidobacteriota</taxon>
        <taxon>Terriglobia</taxon>
        <taxon>Terriglobales</taxon>
        <taxon>Acidobacteriaceae</taxon>
        <taxon>Granulicella</taxon>
    </lineage>
</organism>
<dbReference type="OrthoDB" id="115259at2"/>
<evidence type="ECO:0000256" key="1">
    <source>
        <dbReference type="ARBA" id="ARBA00022729"/>
    </source>
</evidence>
<feature type="signal peptide" evidence="2">
    <location>
        <begin position="1"/>
        <end position="20"/>
    </location>
</feature>
<evidence type="ECO:0000259" key="3">
    <source>
        <dbReference type="Pfam" id="PF13505"/>
    </source>
</evidence>
<dbReference type="EMBL" id="FZOU01000011">
    <property type="protein sequence ID" value="SNT39270.1"/>
    <property type="molecule type" value="Genomic_DNA"/>
</dbReference>
<dbReference type="RefSeq" id="WP_089410178.1">
    <property type="nucleotide sequence ID" value="NZ_FZOU01000011.1"/>
</dbReference>
<dbReference type="Proteomes" id="UP000198356">
    <property type="component" value="Unassembled WGS sequence"/>
</dbReference>
<gene>
    <name evidence="4" type="ORF">SAMN05421770_1114</name>
</gene>
<feature type="chain" id="PRO_5012196009" evidence="2">
    <location>
        <begin position="21"/>
        <end position="179"/>
    </location>
</feature>
<name>A0A239M9W3_9BACT</name>